<accession>A0A090VIR5</accession>
<dbReference type="GO" id="GO:0031012">
    <property type="term" value="C:extracellular matrix"/>
    <property type="evidence" value="ECO:0007669"/>
    <property type="project" value="TreeGrafter"/>
</dbReference>
<dbReference type="EMBL" id="SORL01000011">
    <property type="protein sequence ID" value="TDY60696.1"/>
    <property type="molecule type" value="Genomic_DNA"/>
</dbReference>
<dbReference type="Gene3D" id="2.30.180.10">
    <property type="entry name" value="FAS1 domain"/>
    <property type="match status" value="2"/>
</dbReference>
<dbReference type="PROSITE" id="PS50213">
    <property type="entry name" value="FAS1"/>
    <property type="match status" value="2"/>
</dbReference>
<evidence type="ECO:0000313" key="5">
    <source>
        <dbReference type="Proteomes" id="UP000029644"/>
    </source>
</evidence>
<dbReference type="GO" id="GO:0030198">
    <property type="term" value="P:extracellular matrix organization"/>
    <property type="evidence" value="ECO:0007669"/>
    <property type="project" value="TreeGrafter"/>
</dbReference>
<keyword evidence="6" id="KW-1185">Reference proteome</keyword>
<reference evidence="4 6" key="2">
    <citation type="submission" date="2019-03" db="EMBL/GenBank/DDBJ databases">
        <title>Genomic Encyclopedia of Type Strains, Phase III (KMG-III): the genomes of soil and plant-associated and newly described type strains.</title>
        <authorList>
            <person name="Whitman W."/>
        </authorList>
    </citation>
    <scope>NUCLEOTIDE SEQUENCE [LARGE SCALE GENOMIC DNA]</scope>
    <source>
        <strain evidence="4 6">CECT 8301</strain>
    </source>
</reference>
<dbReference type="InterPro" id="IPR036378">
    <property type="entry name" value="FAS1_dom_sf"/>
</dbReference>
<dbReference type="AlphaFoldDB" id="A0A090VIR5"/>
<reference evidence="3 5" key="1">
    <citation type="journal article" date="2014" name="Genome Announc.">
        <title>Draft Genome Sequences of Marine Flavobacterium Algibacter lectus Strains SS8 and NR4.</title>
        <authorList>
            <person name="Takatani N."/>
            <person name="Nakanishi M."/>
            <person name="Meirelles P."/>
            <person name="Mino S."/>
            <person name="Suda W."/>
            <person name="Oshima K."/>
            <person name="Hattori M."/>
            <person name="Ohkuma M."/>
            <person name="Hosokawa M."/>
            <person name="Miyashita K."/>
            <person name="Thompson F.L."/>
            <person name="Niwa A."/>
            <person name="Sawabe T."/>
            <person name="Sawabe T."/>
        </authorList>
    </citation>
    <scope>NUCLEOTIDE SEQUENCE [LARGE SCALE GENOMIC DNA]</scope>
    <source>
        <strain evidence="3 5">JCM 19300</strain>
    </source>
</reference>
<dbReference type="Proteomes" id="UP000029644">
    <property type="component" value="Unassembled WGS sequence"/>
</dbReference>
<evidence type="ECO:0000259" key="2">
    <source>
        <dbReference type="PROSITE" id="PS50213"/>
    </source>
</evidence>
<name>A0A090VIR5_9FLAO</name>
<proteinExistence type="predicted"/>
<keyword evidence="3" id="KW-0449">Lipoprotein</keyword>
<dbReference type="RefSeq" id="WP_042506438.1">
    <property type="nucleotide sequence ID" value="NZ_BBNQ01000020.1"/>
</dbReference>
<dbReference type="PANTHER" id="PTHR10900:SF77">
    <property type="entry name" value="FI19380P1"/>
    <property type="match status" value="1"/>
</dbReference>
<evidence type="ECO:0000256" key="1">
    <source>
        <dbReference type="SAM" id="SignalP"/>
    </source>
</evidence>
<dbReference type="InterPro" id="IPR000782">
    <property type="entry name" value="FAS1_domain"/>
</dbReference>
<accession>A0A4R8MAJ8</accession>
<evidence type="ECO:0000313" key="4">
    <source>
        <dbReference type="EMBL" id="TDY60696.1"/>
    </source>
</evidence>
<dbReference type="Proteomes" id="UP000294824">
    <property type="component" value="Unassembled WGS sequence"/>
</dbReference>
<dbReference type="GO" id="GO:0050839">
    <property type="term" value="F:cell adhesion molecule binding"/>
    <property type="evidence" value="ECO:0007669"/>
    <property type="project" value="TreeGrafter"/>
</dbReference>
<gene>
    <name evidence="4" type="ORF">DFQ06_3279</name>
    <name evidence="3" type="ORF">JCM19300_198</name>
</gene>
<sequence>MKTKKIINWLGGLCMFMLILNSCNDPLDGTTFFTTDGETTDMTISEVLEANPDKFSMYVEILQKTEFYTALRSYGSYTCLAPTNTAIKAFLEERFNVSTVAELTSEEQIEFLKILVKFHTLPTSRTTSSFIEGRLADTTYTGDYLTTSYLLGGGIANVQINKEVGLDQYDIRTNNGTIHALTGVLNPFIDPVTVVMEKAGKHTIFIEALKQTGYYDMFSQYFSETGSKNNFTILAESDAVYAEAGINSFQDLADYISPGDVNYTDELNELNRFMAYHATESFLYSADFPENSFISTILPKNAIKSFKTDKELRINETETGVDDTWTSLISEDSNFPAKNGVYHTVDKLLTIFIPKAKHVIFDFGTGLPEVQAGKIGFNSWFDSTEFESLRVFPATRIRILRQSRNAAYDAGTVLNLGSVTWIEFDTPVLPKGKYELRVCGNQGNNGRPIFQTYWDGQPIGSQWDMRSNPSELGIGWPDEDSLELRERGYVRGRADIFDNSGNSAYDLANWARFIVIDDLLMPEQQSHVLRFETIRSGGIPIDYIEFVPVD</sequence>
<dbReference type="OrthoDB" id="9800666at2"/>
<feature type="domain" description="FAS1" evidence="2">
    <location>
        <begin position="189"/>
        <end position="349"/>
    </location>
</feature>
<protein>
    <submittedName>
        <fullName evidence="4">Fasciclin domain-containing protein</fullName>
    </submittedName>
    <submittedName>
        <fullName evidence="3">Putative lipoprotein</fullName>
    </submittedName>
</protein>
<evidence type="ECO:0000313" key="6">
    <source>
        <dbReference type="Proteomes" id="UP000294824"/>
    </source>
</evidence>
<feature type="domain" description="FAS1" evidence="2">
    <location>
        <begin position="42"/>
        <end position="185"/>
    </location>
</feature>
<keyword evidence="1" id="KW-0732">Signal</keyword>
<dbReference type="SUPFAM" id="SSF82153">
    <property type="entry name" value="FAS1 domain"/>
    <property type="match status" value="2"/>
</dbReference>
<dbReference type="InterPro" id="IPR050904">
    <property type="entry name" value="Adhesion/Biosynth-related"/>
</dbReference>
<dbReference type="PANTHER" id="PTHR10900">
    <property type="entry name" value="PERIOSTIN-RELATED"/>
    <property type="match status" value="1"/>
</dbReference>
<organism evidence="3 5">
    <name type="scientific">Algibacter lectus</name>
    <dbReference type="NCBI Taxonomy" id="221126"/>
    <lineage>
        <taxon>Bacteria</taxon>
        <taxon>Pseudomonadati</taxon>
        <taxon>Bacteroidota</taxon>
        <taxon>Flavobacteriia</taxon>
        <taxon>Flavobacteriales</taxon>
        <taxon>Flavobacteriaceae</taxon>
        <taxon>Algibacter</taxon>
    </lineage>
</organism>
<feature type="chain" id="PRO_5010408356" evidence="1">
    <location>
        <begin position="25"/>
        <end position="550"/>
    </location>
</feature>
<dbReference type="EMBL" id="BBNQ01000020">
    <property type="protein sequence ID" value="GAL64626.1"/>
    <property type="molecule type" value="Genomic_DNA"/>
</dbReference>
<dbReference type="GO" id="GO:0005615">
    <property type="term" value="C:extracellular space"/>
    <property type="evidence" value="ECO:0007669"/>
    <property type="project" value="TreeGrafter"/>
</dbReference>
<feature type="signal peptide" evidence="1">
    <location>
        <begin position="1"/>
        <end position="24"/>
    </location>
</feature>
<evidence type="ECO:0000313" key="3">
    <source>
        <dbReference type="EMBL" id="GAL64626.1"/>
    </source>
</evidence>
<comment type="caution">
    <text evidence="3">The sequence shown here is derived from an EMBL/GenBank/DDBJ whole genome shotgun (WGS) entry which is preliminary data.</text>
</comment>
<dbReference type="Pfam" id="PF02469">
    <property type="entry name" value="Fasciclin"/>
    <property type="match status" value="2"/>
</dbReference>
<dbReference type="GO" id="GO:0007155">
    <property type="term" value="P:cell adhesion"/>
    <property type="evidence" value="ECO:0007669"/>
    <property type="project" value="TreeGrafter"/>
</dbReference>